<name>A0A168SBR8_ABSGL</name>
<dbReference type="EMBL" id="LT554888">
    <property type="protein sequence ID" value="SAM08204.1"/>
    <property type="molecule type" value="Genomic_DNA"/>
</dbReference>
<reference evidence="1" key="1">
    <citation type="submission" date="2016-04" db="EMBL/GenBank/DDBJ databases">
        <authorList>
            <person name="Evans L.H."/>
            <person name="Alamgir A."/>
            <person name="Owens N."/>
            <person name="Weber N.D."/>
            <person name="Virtaneva K."/>
            <person name="Barbian K."/>
            <person name="Babar A."/>
            <person name="Rosenke K."/>
        </authorList>
    </citation>
    <scope>NUCLEOTIDE SEQUENCE [LARGE SCALE GENOMIC DNA]</scope>
    <source>
        <strain evidence="1">CBS 101.48</strain>
    </source>
</reference>
<gene>
    <name evidence="1" type="primary">ABSGL_13866.1 scaffold 14339</name>
</gene>
<organism evidence="1">
    <name type="scientific">Absidia glauca</name>
    <name type="common">Pin mould</name>
    <dbReference type="NCBI Taxonomy" id="4829"/>
    <lineage>
        <taxon>Eukaryota</taxon>
        <taxon>Fungi</taxon>
        <taxon>Fungi incertae sedis</taxon>
        <taxon>Mucoromycota</taxon>
        <taxon>Mucoromycotina</taxon>
        <taxon>Mucoromycetes</taxon>
        <taxon>Mucorales</taxon>
        <taxon>Cunninghamellaceae</taxon>
        <taxon>Absidia</taxon>
    </lineage>
</organism>
<dbReference type="InParanoid" id="A0A168SBR8"/>
<proteinExistence type="predicted"/>
<accession>A0A168SBR8</accession>
<keyword evidence="2" id="KW-1185">Reference proteome</keyword>
<sequence length="219" mass="24500">MNPFQTPITYNYPEPLNHHTSTSSVIHSTPHSFSLEKEQPVFSRNNSILPLSSRSFKKQLDRSPIFSLFQETTRSLSYLLAPSKNKPSETWSDYGMVLGETVPMEDVDCDEDDKCIDDGWVKDMLEGYGWQPSAVDWSLWIKKEVIEDDLLDLSSPLPPVAAVDPALTVLPAVSVSPSAPVLCSSFSPRPLDDSDDDDDVSDTLKREHDLVLFYFTGGE</sequence>
<protein>
    <submittedName>
        <fullName evidence="1">Uncharacterized protein</fullName>
    </submittedName>
</protein>
<dbReference type="AlphaFoldDB" id="A0A168SBR8"/>
<dbReference type="Proteomes" id="UP000078561">
    <property type="component" value="Unassembled WGS sequence"/>
</dbReference>
<evidence type="ECO:0000313" key="1">
    <source>
        <dbReference type="EMBL" id="SAM08204.1"/>
    </source>
</evidence>
<evidence type="ECO:0000313" key="2">
    <source>
        <dbReference type="Proteomes" id="UP000078561"/>
    </source>
</evidence>